<comment type="caution">
    <text evidence="2">The sequence shown here is derived from an EMBL/GenBank/DDBJ whole genome shotgun (WGS) entry which is preliminary data.</text>
</comment>
<accession>A0A520KF78</accession>
<dbReference type="NCBIfam" id="TIGR03287">
    <property type="entry name" value="methan_mark_16"/>
    <property type="match status" value="1"/>
</dbReference>
<dbReference type="InterPro" id="IPR017677">
    <property type="entry name" value="Methan_mark_16"/>
</dbReference>
<dbReference type="InterPro" id="IPR017896">
    <property type="entry name" value="4Fe4S_Fe-S-bd"/>
</dbReference>
<evidence type="ECO:0000313" key="5">
    <source>
        <dbReference type="Proteomes" id="UP000317265"/>
    </source>
</evidence>
<dbReference type="InterPro" id="IPR017900">
    <property type="entry name" value="4Fe4S_Fe_S_CS"/>
</dbReference>
<sequence>MKTIKEINEKIRKGEAIILTAKEFCDMIRKGEKIKDVDVVTTATCGIMSGTMAVFSFKIAEKGVFIKAKEVLMNGIPVFPGPCPNERIGYIDVVLYGPSVSIYNEKYGGGELIKDLIDGKYIDVYVKSIEGKEIEDRINLNNMIYAKLITTRSCYKNYMAFINPREESIRTIFSVIPMKKNMITVSGCGELNPLEKDPLFKTIGIGSKILVNKAIGYVIGTGTRSVRERPNLSLCANIKGMSSYFIGQFITSFGPEIYNTIAIPIPILNEEILDNVKRTDNDIILPIADVYDRSILDYSNYANVWQGTDIEVKYYGDICKNCKIDPCPVSLYCPTRAFNNRILNKSLCFECGTCTWLCPNGAFKANLGKIKFKDREIPISSRLSCLKKAEILANYLKSIIEKGEFYLNEPSDKILI</sequence>
<organism evidence="2 4">
    <name type="scientific">Thermoproteota archaeon</name>
    <dbReference type="NCBI Taxonomy" id="2056631"/>
    <lineage>
        <taxon>Archaea</taxon>
        <taxon>Thermoproteota</taxon>
    </lineage>
</organism>
<dbReference type="Proteomes" id="UP000316080">
    <property type="component" value="Unassembled WGS sequence"/>
</dbReference>
<evidence type="ECO:0000313" key="4">
    <source>
        <dbReference type="Proteomes" id="UP000316080"/>
    </source>
</evidence>
<proteinExistence type="predicted"/>
<dbReference type="PROSITE" id="PS00198">
    <property type="entry name" value="4FE4S_FER_1"/>
    <property type="match status" value="1"/>
</dbReference>
<dbReference type="PROSITE" id="PS51379">
    <property type="entry name" value="4FE4S_FER_2"/>
    <property type="match status" value="1"/>
</dbReference>
<dbReference type="Pfam" id="PF01837">
    <property type="entry name" value="HcyBio"/>
    <property type="match status" value="1"/>
</dbReference>
<dbReference type="EMBL" id="QNVI01000002">
    <property type="protein sequence ID" value="TDA40547.1"/>
    <property type="molecule type" value="Genomic_DNA"/>
</dbReference>
<dbReference type="Proteomes" id="UP000317265">
    <property type="component" value="Unassembled WGS sequence"/>
</dbReference>
<feature type="domain" description="4Fe-4S ferredoxin-type" evidence="1">
    <location>
        <begin position="339"/>
        <end position="368"/>
    </location>
</feature>
<reference evidence="2 4" key="2">
    <citation type="journal article" date="2019" name="Nat. Microbiol.">
        <title>Wide diversity of methane and short-chain alkane metabolisms in uncultured archaea.</title>
        <authorList>
            <person name="Borrel G."/>
            <person name="Adam P.S."/>
            <person name="McKay L.J."/>
            <person name="Chen L.X."/>
            <person name="Sierra-Garcia I.N."/>
            <person name="Sieber C.M."/>
            <person name="Letourneur Q."/>
            <person name="Ghozlane A."/>
            <person name="Andersen G.L."/>
            <person name="Li W.J."/>
            <person name="Hallam S.J."/>
            <person name="Muyzer G."/>
            <person name="de Oliveira V.M."/>
            <person name="Inskeep W.P."/>
            <person name="Banfield J.F."/>
            <person name="Gribaldo S."/>
        </authorList>
    </citation>
    <scope>NUCLEOTIDE SEQUENCE [LARGE SCALE GENOMIC DNA]</scope>
    <source>
        <strain evidence="2">Verst-YHS</strain>
    </source>
</reference>
<dbReference type="EMBL" id="RXIH01000032">
    <property type="protein sequence ID" value="RZN56005.1"/>
    <property type="molecule type" value="Genomic_DNA"/>
</dbReference>
<evidence type="ECO:0000313" key="2">
    <source>
        <dbReference type="EMBL" id="RZN56005.1"/>
    </source>
</evidence>
<dbReference type="AlphaFoldDB" id="A0A520KF78"/>
<reference evidence="3 5" key="1">
    <citation type="journal article" date="2019" name="Nat. Microbiol.">
        <title>Expanding anaerobic alkane metabolism in the domain of Archaea.</title>
        <authorList>
            <person name="Wang Y."/>
            <person name="Wegener G."/>
            <person name="Hou J."/>
            <person name="Wang F."/>
            <person name="Xiao X."/>
        </authorList>
    </citation>
    <scope>NUCLEOTIDE SEQUENCE [LARGE SCALE GENOMIC DNA]</scope>
    <source>
        <strain evidence="3">WYZ-LMO11</strain>
    </source>
</reference>
<dbReference type="GO" id="GO:0016491">
    <property type="term" value="F:oxidoreductase activity"/>
    <property type="evidence" value="ECO:0007669"/>
    <property type="project" value="UniProtKB-ARBA"/>
</dbReference>
<dbReference type="SUPFAM" id="SSF54862">
    <property type="entry name" value="4Fe-4S ferredoxins"/>
    <property type="match status" value="1"/>
</dbReference>
<name>A0A520KF78_9CREN</name>
<evidence type="ECO:0000259" key="1">
    <source>
        <dbReference type="PROSITE" id="PS51379"/>
    </source>
</evidence>
<evidence type="ECO:0000313" key="3">
    <source>
        <dbReference type="EMBL" id="TDA40547.1"/>
    </source>
</evidence>
<dbReference type="InterPro" id="IPR002708">
    <property type="entry name" value="HcyBio"/>
</dbReference>
<gene>
    <name evidence="3" type="ORF">DSO09_00295</name>
    <name evidence="2" type="ORF">EF809_03985</name>
</gene>
<protein>
    <submittedName>
        <fullName evidence="2">Methanogenesis marker 16 metalloprotein</fullName>
    </submittedName>
</protein>